<dbReference type="PANTHER" id="PTHR33442:SF1">
    <property type="entry name" value="TRANS-3-HYDROXY-L-PROLINE DEHYDRATASE"/>
    <property type="match status" value="1"/>
</dbReference>
<dbReference type="EMBL" id="FNAK01000004">
    <property type="protein sequence ID" value="SDE01996.1"/>
    <property type="molecule type" value="Genomic_DNA"/>
</dbReference>
<dbReference type="Pfam" id="PF05544">
    <property type="entry name" value="Pro_racemase"/>
    <property type="match status" value="1"/>
</dbReference>
<organism evidence="3 4">
    <name type="scientific">Kordiimonas lacus</name>
    <dbReference type="NCBI Taxonomy" id="637679"/>
    <lineage>
        <taxon>Bacteria</taxon>
        <taxon>Pseudomonadati</taxon>
        <taxon>Pseudomonadota</taxon>
        <taxon>Alphaproteobacteria</taxon>
        <taxon>Kordiimonadales</taxon>
        <taxon>Kordiimonadaceae</taxon>
        <taxon>Kordiimonas</taxon>
    </lineage>
</organism>
<dbReference type="PANTHER" id="PTHR33442">
    <property type="entry name" value="TRANS-3-HYDROXY-L-PROLINE DEHYDRATASE"/>
    <property type="match status" value="1"/>
</dbReference>
<dbReference type="AlphaFoldDB" id="A0A1G6ZK92"/>
<name>A0A1G6ZK92_9PROT</name>
<dbReference type="SUPFAM" id="SSF54506">
    <property type="entry name" value="Diaminopimelate epimerase-like"/>
    <property type="match status" value="1"/>
</dbReference>
<dbReference type="Proteomes" id="UP000183685">
    <property type="component" value="Unassembled WGS sequence"/>
</dbReference>
<evidence type="ECO:0000313" key="3">
    <source>
        <dbReference type="EMBL" id="SDE01996.1"/>
    </source>
</evidence>
<dbReference type="InterPro" id="IPR008794">
    <property type="entry name" value="Pro_racemase_fam"/>
</dbReference>
<evidence type="ECO:0000256" key="1">
    <source>
        <dbReference type="ARBA" id="ARBA00007529"/>
    </source>
</evidence>
<dbReference type="FunFam" id="3.10.310.10:FF:000003">
    <property type="entry name" value="Proline racemase"/>
    <property type="match status" value="1"/>
</dbReference>
<proteinExistence type="inferred from homology"/>
<protein>
    <submittedName>
        <fullName evidence="3">Trans-L-3-hydroxyproline dehydratase</fullName>
    </submittedName>
</protein>
<evidence type="ECO:0000256" key="2">
    <source>
        <dbReference type="SAM" id="MobiDB-lite"/>
    </source>
</evidence>
<dbReference type="Gene3D" id="3.10.310.10">
    <property type="entry name" value="Diaminopimelate Epimerase, Chain A, domain 1"/>
    <property type="match status" value="2"/>
</dbReference>
<gene>
    <name evidence="3" type="ORF">SAMN04488071_1816</name>
</gene>
<evidence type="ECO:0000313" key="4">
    <source>
        <dbReference type="Proteomes" id="UP000183685"/>
    </source>
</evidence>
<dbReference type="PIRSF" id="PIRSF029792">
    <property type="entry name" value="Pro_racemase"/>
    <property type="match status" value="1"/>
</dbReference>
<feature type="region of interest" description="Disordered" evidence="2">
    <location>
        <begin position="363"/>
        <end position="382"/>
    </location>
</feature>
<accession>A0A1G6ZK92</accession>
<sequence>MACAPLMPAPQGIKVAAAPTETAARPETGSQSRERVDIRMQQFQVTDMHTAGEPVRIITGGYPALKGKTLLEKRRDALEKHDWIRKALMHEPRGHAEMYGALPLEPCHPDADLSVLFMHHSGYSTMCGHATIALGRWAIESGRVKATEGTTDFTLECPCGLVDISATVKDGLVEHVRFLNVPGYVALDHVPVDLDGIGRTRADIAFGGAYYAIVPADRLGLDLHESPLEELKARALEITKQLRATQTITHPHEEDLGFLYGTILTEGAVINRGEVNYHLCFFGDGQLDRSPTGSGVTARLALAHAREEIAKGQRCCFKGASGVSFGGTIMERTRFGNHDAVIARVGGQAHYFGESRFILEEDDPLPEGFATPQRPADLWKKR</sequence>
<dbReference type="SFLD" id="SFLDS00028">
    <property type="entry name" value="Proline_Racemase"/>
    <property type="match status" value="1"/>
</dbReference>
<dbReference type="GO" id="GO:0016836">
    <property type="term" value="F:hydro-lyase activity"/>
    <property type="evidence" value="ECO:0007669"/>
    <property type="project" value="TreeGrafter"/>
</dbReference>
<reference evidence="3 4" key="1">
    <citation type="submission" date="2016-10" db="EMBL/GenBank/DDBJ databases">
        <authorList>
            <person name="de Groot N.N."/>
        </authorList>
    </citation>
    <scope>NUCLEOTIDE SEQUENCE [LARGE SCALE GENOMIC DNA]</scope>
    <source>
        <strain evidence="3 4">CGMCC 1.9109</strain>
    </source>
</reference>
<keyword evidence="4" id="KW-1185">Reference proteome</keyword>
<comment type="similarity">
    <text evidence="1">Belongs to the proline racemase family.</text>
</comment>
<dbReference type="STRING" id="637679.GCA_001550055_02039"/>